<organism evidence="1 2">
    <name type="scientific">Amycolatopsis echigonensis</name>
    <dbReference type="NCBI Taxonomy" id="2576905"/>
    <lineage>
        <taxon>Bacteria</taxon>
        <taxon>Bacillati</taxon>
        <taxon>Actinomycetota</taxon>
        <taxon>Actinomycetes</taxon>
        <taxon>Pseudonocardiales</taxon>
        <taxon>Pseudonocardiaceae</taxon>
        <taxon>Amycolatopsis</taxon>
    </lineage>
</organism>
<dbReference type="AlphaFoldDB" id="A0A2N3WIZ9"/>
<reference evidence="1 2" key="1">
    <citation type="submission" date="2017-12" db="EMBL/GenBank/DDBJ databases">
        <title>Sequencing the genomes of 1000 Actinobacteria strains.</title>
        <authorList>
            <person name="Klenk H.-P."/>
        </authorList>
    </citation>
    <scope>NUCLEOTIDE SEQUENCE [LARGE SCALE GENOMIC DNA]</scope>
    <source>
        <strain evidence="1 2">DSM 45165</strain>
    </source>
</reference>
<evidence type="ECO:0008006" key="3">
    <source>
        <dbReference type="Google" id="ProtNLM"/>
    </source>
</evidence>
<name>A0A2N3WIZ9_9PSEU</name>
<keyword evidence="2" id="KW-1185">Reference proteome</keyword>
<dbReference type="Proteomes" id="UP000233750">
    <property type="component" value="Unassembled WGS sequence"/>
</dbReference>
<evidence type="ECO:0000313" key="2">
    <source>
        <dbReference type="Proteomes" id="UP000233750"/>
    </source>
</evidence>
<accession>A0A2N3WIZ9</accession>
<protein>
    <recommendedName>
        <fullName evidence="3">Gamma-glutamylcyclotransferase</fullName>
    </recommendedName>
</protein>
<gene>
    <name evidence="1" type="ORF">ATK30_4697</name>
</gene>
<sequence length="208" mass="22008">MILFADADYPADPYPGTRPDCSYVHLDGAGHALDTAPPGWRSRTPVLAYGSNACPSKITWLRTQLGLTGPVVAARVQCTGLAAVWAAGLRQRDGQRPATLTALPGVTEDHFVWFATPEQLAVLDICEGRGNRYDLAMLDKADIRLDGVLLSGVHAYVGASPIRFPLLVNGSPVRIADVDQADAAALVGEPAPGHGLACTVLPPERTFS</sequence>
<evidence type="ECO:0000313" key="1">
    <source>
        <dbReference type="EMBL" id="PKV93839.1"/>
    </source>
</evidence>
<dbReference type="EMBL" id="PJMY01000003">
    <property type="protein sequence ID" value="PKV93839.1"/>
    <property type="molecule type" value="Genomic_DNA"/>
</dbReference>
<proteinExistence type="predicted"/>
<comment type="caution">
    <text evidence="1">The sequence shown here is derived from an EMBL/GenBank/DDBJ whole genome shotgun (WGS) entry which is preliminary data.</text>
</comment>